<feature type="domain" description="MOSC" evidence="1">
    <location>
        <begin position="136"/>
        <end position="293"/>
    </location>
</feature>
<dbReference type="GO" id="GO:0030151">
    <property type="term" value="F:molybdenum ion binding"/>
    <property type="evidence" value="ECO:0007669"/>
    <property type="project" value="InterPro"/>
</dbReference>
<dbReference type="SUPFAM" id="SSF141673">
    <property type="entry name" value="MOSC N-terminal domain-like"/>
    <property type="match status" value="1"/>
</dbReference>
<dbReference type="Pfam" id="PF03473">
    <property type="entry name" value="MOSC"/>
    <property type="match status" value="1"/>
</dbReference>
<sequence length="295" mass="33228">MRWKSSTEFEKVGRVSALYVYPVKSFGGLCVQNGKCTKLGLEYGGVRDRHWSVALKDGTWLTQRQEPKMALIKTSLHGDTMHLDAPGMETIQLQINPALMKSNISKITIKTDTVQSLDCGDKVAEWLCRYFNRDGLRLHFSEASLEKRDSHNAKKNWQHPAQPGDLTAFSDYCSYMVLSNSSLKALNQKLDKEVPILNFRANIIADNCDAFAEDDWKEIRIGEARLRALDACTRCILTTVDQSKGVKDKNEEPLATLKKFRLKEPYGPKPAFGINFTLDAPGAIQVGDPIYAIRR</sequence>
<dbReference type="STRING" id="225164.V3ZQ19"/>
<dbReference type="CTD" id="20233527"/>
<dbReference type="PROSITE" id="PS51340">
    <property type="entry name" value="MOSC"/>
    <property type="match status" value="1"/>
</dbReference>
<proteinExistence type="predicted"/>
<dbReference type="PANTHER" id="PTHR14237">
    <property type="entry name" value="MOLYBDOPTERIN COFACTOR SULFURASE MOSC"/>
    <property type="match status" value="1"/>
</dbReference>
<dbReference type="InterPro" id="IPR011037">
    <property type="entry name" value="Pyrv_Knase-like_insert_dom_sf"/>
</dbReference>
<dbReference type="HOGENOM" id="CLU_028286_6_0_1"/>
<dbReference type="AlphaFoldDB" id="V3ZQ19"/>
<name>V3ZQ19_LOTGI</name>
<dbReference type="GeneID" id="20233527"/>
<evidence type="ECO:0000259" key="1">
    <source>
        <dbReference type="PROSITE" id="PS51340"/>
    </source>
</evidence>
<dbReference type="GO" id="GO:0003824">
    <property type="term" value="F:catalytic activity"/>
    <property type="evidence" value="ECO:0007669"/>
    <property type="project" value="InterPro"/>
</dbReference>
<dbReference type="InterPro" id="IPR005303">
    <property type="entry name" value="MOCOS_middle"/>
</dbReference>
<dbReference type="Proteomes" id="UP000030746">
    <property type="component" value="Unassembled WGS sequence"/>
</dbReference>
<reference evidence="2 3" key="1">
    <citation type="journal article" date="2013" name="Nature">
        <title>Insights into bilaterian evolution from three spiralian genomes.</title>
        <authorList>
            <person name="Simakov O."/>
            <person name="Marletaz F."/>
            <person name="Cho S.J."/>
            <person name="Edsinger-Gonzales E."/>
            <person name="Havlak P."/>
            <person name="Hellsten U."/>
            <person name="Kuo D.H."/>
            <person name="Larsson T."/>
            <person name="Lv J."/>
            <person name="Arendt D."/>
            <person name="Savage R."/>
            <person name="Osoegawa K."/>
            <person name="de Jong P."/>
            <person name="Grimwood J."/>
            <person name="Chapman J.A."/>
            <person name="Shapiro H."/>
            <person name="Aerts A."/>
            <person name="Otillar R.P."/>
            <person name="Terry A.Y."/>
            <person name="Boore J.L."/>
            <person name="Grigoriev I.V."/>
            <person name="Lindberg D.R."/>
            <person name="Seaver E.C."/>
            <person name="Weisblat D.A."/>
            <person name="Putnam N.H."/>
            <person name="Rokhsar D.S."/>
        </authorList>
    </citation>
    <scope>NUCLEOTIDE SEQUENCE [LARGE SCALE GENOMIC DNA]</scope>
</reference>
<dbReference type="EMBL" id="KB203827">
    <property type="protein sequence ID" value="ESO82966.1"/>
    <property type="molecule type" value="Genomic_DNA"/>
</dbReference>
<dbReference type="SUPFAM" id="SSF50800">
    <property type="entry name" value="PK beta-barrel domain-like"/>
    <property type="match status" value="1"/>
</dbReference>
<protein>
    <recommendedName>
        <fullName evidence="1">MOSC domain-containing protein</fullName>
    </recommendedName>
</protein>
<organism evidence="2 3">
    <name type="scientific">Lottia gigantea</name>
    <name type="common">Giant owl limpet</name>
    <dbReference type="NCBI Taxonomy" id="225164"/>
    <lineage>
        <taxon>Eukaryota</taxon>
        <taxon>Metazoa</taxon>
        <taxon>Spiralia</taxon>
        <taxon>Lophotrochozoa</taxon>
        <taxon>Mollusca</taxon>
        <taxon>Gastropoda</taxon>
        <taxon>Patellogastropoda</taxon>
        <taxon>Lottioidea</taxon>
        <taxon>Lottiidae</taxon>
        <taxon>Lottia</taxon>
    </lineage>
</organism>
<gene>
    <name evidence="2" type="ORF">LOTGIDRAFT_134202</name>
</gene>
<dbReference type="RefSeq" id="XP_009066334.1">
    <property type="nucleotide sequence ID" value="XM_009068086.1"/>
</dbReference>
<dbReference type="InterPro" id="IPR005302">
    <property type="entry name" value="MoCF_Sase_C"/>
</dbReference>
<dbReference type="Pfam" id="PF03476">
    <property type="entry name" value="MOSC_N"/>
    <property type="match status" value="1"/>
</dbReference>
<dbReference type="GO" id="GO:0030170">
    <property type="term" value="F:pyridoxal phosphate binding"/>
    <property type="evidence" value="ECO:0007669"/>
    <property type="project" value="InterPro"/>
</dbReference>
<dbReference type="KEGG" id="lgi:LOTGIDRAFT_134202"/>
<evidence type="ECO:0000313" key="3">
    <source>
        <dbReference type="Proteomes" id="UP000030746"/>
    </source>
</evidence>
<keyword evidence="3" id="KW-1185">Reference proteome</keyword>
<accession>V3ZQ19</accession>
<dbReference type="OrthoDB" id="17255at2759"/>
<dbReference type="PANTHER" id="PTHR14237:SF19">
    <property type="entry name" value="MITOCHONDRIAL AMIDOXIME REDUCING COMPONENT 1"/>
    <property type="match status" value="1"/>
</dbReference>
<dbReference type="OMA" id="WRWVRIG"/>
<evidence type="ECO:0000313" key="2">
    <source>
        <dbReference type="EMBL" id="ESO82966.1"/>
    </source>
</evidence>